<comment type="caution">
    <text evidence="2">The sequence shown here is derived from an EMBL/GenBank/DDBJ whole genome shotgun (WGS) entry which is preliminary data.</text>
</comment>
<dbReference type="EMBL" id="PEBJ01000003">
    <property type="protein sequence ID" value="PJM76795.1"/>
    <property type="molecule type" value="Genomic_DNA"/>
</dbReference>
<keyword evidence="1" id="KW-0472">Membrane</keyword>
<evidence type="ECO:0000313" key="2">
    <source>
        <dbReference type="EMBL" id="PJM76795.1"/>
    </source>
</evidence>
<name>A0A2M9HJ03_9BIFI</name>
<evidence type="ECO:0000313" key="3">
    <source>
        <dbReference type="Proteomes" id="UP000229239"/>
    </source>
</evidence>
<keyword evidence="1" id="KW-0812">Transmembrane</keyword>
<feature type="transmembrane region" description="Helical" evidence="1">
    <location>
        <begin position="74"/>
        <end position="93"/>
    </location>
</feature>
<keyword evidence="1" id="KW-1133">Transmembrane helix</keyword>
<reference evidence="3" key="1">
    <citation type="submission" date="2017-10" db="EMBL/GenBank/DDBJ databases">
        <title>Draft genome sequences of strains TRE 1, TRE 9, TRE H and TRI 7, isolated from tamarins, belonging to four potential novel Bifidobacterium species.</title>
        <authorList>
            <person name="Mattarelli P."/>
            <person name="Modesto M."/>
            <person name="Puglisi E."/>
            <person name="Morelli L."/>
            <person name="Bonetti A."/>
            <person name="Spezio C."/>
            <person name="Sandri C."/>
        </authorList>
    </citation>
    <scope>NUCLEOTIDE SEQUENCE [LARGE SCALE GENOMIC DNA]</scope>
    <source>
        <strain evidence="3">TREH</strain>
    </source>
</reference>
<protein>
    <submittedName>
        <fullName evidence="2">Uncharacterized protein</fullName>
    </submittedName>
</protein>
<organism evidence="2 3">
    <name type="scientific">Bifidobacterium felsineum</name>
    <dbReference type="NCBI Taxonomy" id="2045440"/>
    <lineage>
        <taxon>Bacteria</taxon>
        <taxon>Bacillati</taxon>
        <taxon>Actinomycetota</taxon>
        <taxon>Actinomycetes</taxon>
        <taxon>Bifidobacteriales</taxon>
        <taxon>Bifidobacteriaceae</taxon>
        <taxon>Bifidobacterium</taxon>
    </lineage>
</organism>
<gene>
    <name evidence="2" type="ORF">CSQ86_06730</name>
</gene>
<keyword evidence="3" id="KW-1185">Reference proteome</keyword>
<dbReference type="Proteomes" id="UP000229239">
    <property type="component" value="Unassembled WGS sequence"/>
</dbReference>
<dbReference type="OrthoDB" id="9870835at2"/>
<dbReference type="RefSeq" id="WP_100494357.1">
    <property type="nucleotide sequence ID" value="NZ_JAFEJV010000012.1"/>
</dbReference>
<sequence length="172" mass="18869">MGDYKSIVGAISTVSSIVKYSVEDQSWQIYTRWKNGAPKFSLRRKLDTIPFNEVSEYTTFIESDVEHRSGLGRAIGFGILFGGVGAVVGAITGHGERVKIKQIGFALKTNGGDEYVVPLFFSNSGERPSNGQVKVALNQLDTIDSILRQTGVTLNANWHTDINGWFNSPVIQ</sequence>
<proteinExistence type="predicted"/>
<dbReference type="AlphaFoldDB" id="A0A2M9HJ03"/>
<accession>A0A2M9HJ03</accession>
<evidence type="ECO:0000256" key="1">
    <source>
        <dbReference type="SAM" id="Phobius"/>
    </source>
</evidence>